<accession>A0A139Y7H2</accession>
<organism evidence="2 3">
    <name type="scientific">Toxoplasma gondii ARI</name>
    <dbReference type="NCBI Taxonomy" id="1074872"/>
    <lineage>
        <taxon>Eukaryota</taxon>
        <taxon>Sar</taxon>
        <taxon>Alveolata</taxon>
        <taxon>Apicomplexa</taxon>
        <taxon>Conoidasida</taxon>
        <taxon>Coccidia</taxon>
        <taxon>Eucoccidiorida</taxon>
        <taxon>Eimeriorina</taxon>
        <taxon>Sarcocystidae</taxon>
        <taxon>Toxoplasma</taxon>
    </lineage>
</organism>
<evidence type="ECO:0000313" key="2">
    <source>
        <dbReference type="EMBL" id="KYF47065.1"/>
    </source>
</evidence>
<evidence type="ECO:0000256" key="1">
    <source>
        <dbReference type="SAM" id="MobiDB-lite"/>
    </source>
</evidence>
<reference evidence="2 3" key="1">
    <citation type="journal article" date="2016" name="Nat. Commun.">
        <title>Local admixture of amplified and diversified secreted pathogenesis determinants shapes mosaic Toxoplasma gondii genomes.</title>
        <authorList>
            <person name="Lorenzi H."/>
            <person name="Khan A."/>
            <person name="Behnke M.S."/>
            <person name="Namasivayam S."/>
            <person name="Swapna L.S."/>
            <person name="Hadjithomas M."/>
            <person name="Karamycheva S."/>
            <person name="Pinney D."/>
            <person name="Brunk B.P."/>
            <person name="Ajioka J.W."/>
            <person name="Ajzenberg D."/>
            <person name="Boothroyd J.C."/>
            <person name="Boyle J.P."/>
            <person name="Darde M.L."/>
            <person name="Diaz-Miranda M.A."/>
            <person name="Dubey J.P."/>
            <person name="Fritz H.M."/>
            <person name="Gennari S.M."/>
            <person name="Gregory B.D."/>
            <person name="Kim K."/>
            <person name="Saeij J.P."/>
            <person name="Su C."/>
            <person name="White M.W."/>
            <person name="Zhu X.Q."/>
            <person name="Howe D.K."/>
            <person name="Rosenthal B.M."/>
            <person name="Grigg M.E."/>
            <person name="Parkinson J."/>
            <person name="Liu L."/>
            <person name="Kissinger J.C."/>
            <person name="Roos D.S."/>
            <person name="Sibley L.D."/>
        </authorList>
    </citation>
    <scope>NUCLEOTIDE SEQUENCE [LARGE SCALE GENOMIC DNA]</scope>
    <source>
        <strain evidence="2 3">ARI</strain>
    </source>
</reference>
<feature type="region of interest" description="Disordered" evidence="1">
    <location>
        <begin position="191"/>
        <end position="218"/>
    </location>
</feature>
<dbReference type="EMBL" id="AGQS02003707">
    <property type="protein sequence ID" value="KYF47065.1"/>
    <property type="molecule type" value="Genomic_DNA"/>
</dbReference>
<dbReference type="AlphaFoldDB" id="A0A139Y7H2"/>
<proteinExistence type="predicted"/>
<dbReference type="Proteomes" id="UP000074247">
    <property type="component" value="Unassembled WGS sequence"/>
</dbReference>
<gene>
    <name evidence="2" type="ORF">TGARI_272020</name>
</gene>
<comment type="caution">
    <text evidence="2">The sequence shown here is derived from an EMBL/GenBank/DDBJ whole genome shotgun (WGS) entry which is preliminary data.</text>
</comment>
<sequence length="245" mass="26790">MNHVGGRICFPLLFDIFTASPSLRAPQGILQTFTSDSNTKTGSRFMKRKCQKRFSVVSWKAATRKYAVCVSCHSEMWLSGLFTEHIPFWKEIDKGRQTSKVNAMTTNKKYAGSRGHQHNSTCSAAISRQAQAAAAAARQAAESAEYSVKAFLNDQARFRVRAGLTATAYSLAGRSPSSQAYACPPYLANNGRLGTRSTEDTDTTVSTTGDSRKSTGLSEAETTAEIFFTSFNQGSPFIPRTGMQY</sequence>
<name>A0A139Y7H2_TOXGO</name>
<protein>
    <submittedName>
        <fullName evidence="2">Uncharacterized protein</fullName>
    </submittedName>
</protein>
<evidence type="ECO:0000313" key="3">
    <source>
        <dbReference type="Proteomes" id="UP000074247"/>
    </source>
</evidence>
<dbReference type="VEuPathDB" id="ToxoDB:TGARI_272020"/>